<proteinExistence type="predicted"/>
<evidence type="ECO:0000313" key="3">
    <source>
        <dbReference type="EMBL" id="QHS98704.1"/>
    </source>
</evidence>
<evidence type="ECO:0000256" key="2">
    <source>
        <dbReference type="SAM" id="Phobius"/>
    </source>
</evidence>
<feature type="region of interest" description="Disordered" evidence="1">
    <location>
        <begin position="139"/>
        <end position="158"/>
    </location>
</feature>
<name>A0A6C0C4K2_9ZZZZ</name>
<protein>
    <submittedName>
        <fullName evidence="3">Uncharacterized protein</fullName>
    </submittedName>
</protein>
<dbReference type="EMBL" id="MN739321">
    <property type="protein sequence ID" value="QHS98704.1"/>
    <property type="molecule type" value="Genomic_DNA"/>
</dbReference>
<feature type="transmembrane region" description="Helical" evidence="2">
    <location>
        <begin position="12"/>
        <end position="28"/>
    </location>
</feature>
<feature type="transmembrane region" description="Helical" evidence="2">
    <location>
        <begin position="48"/>
        <end position="69"/>
    </location>
</feature>
<keyword evidence="2" id="KW-0472">Membrane</keyword>
<sequence length="247" mass="27493">MKLPKIVNNKYVLYLVLVLAIINAVSLINERDYDSLLLLSVVGVLSSYFTKNMVLVLVLAMSVANFNYIQDTFQMGIMEGMKNKDNEKGQKQCWREEKDGWKSAPDKYQSGEEDCPSPMCWAYSKDKCGKLTDKKQGFGQRNVPKSRAANVDGNDEDDSDRIDYAATIEGAYDNLEKMLGSDGMKGLTTETKKLVNQQKGLMKSLESMTPILKSAKQTLDGLDLGGDIKGLQDMMSKLNGGNTKKKN</sequence>
<keyword evidence="2" id="KW-0812">Transmembrane</keyword>
<accession>A0A6C0C4K2</accession>
<dbReference type="AlphaFoldDB" id="A0A6C0C4K2"/>
<organism evidence="3">
    <name type="scientific">viral metagenome</name>
    <dbReference type="NCBI Taxonomy" id="1070528"/>
    <lineage>
        <taxon>unclassified sequences</taxon>
        <taxon>metagenomes</taxon>
        <taxon>organismal metagenomes</taxon>
    </lineage>
</organism>
<evidence type="ECO:0000256" key="1">
    <source>
        <dbReference type="SAM" id="MobiDB-lite"/>
    </source>
</evidence>
<keyword evidence="2" id="KW-1133">Transmembrane helix</keyword>
<reference evidence="3" key="1">
    <citation type="journal article" date="2020" name="Nature">
        <title>Giant virus diversity and host interactions through global metagenomics.</title>
        <authorList>
            <person name="Schulz F."/>
            <person name="Roux S."/>
            <person name="Paez-Espino D."/>
            <person name="Jungbluth S."/>
            <person name="Walsh D.A."/>
            <person name="Denef V.J."/>
            <person name="McMahon K.D."/>
            <person name="Konstantinidis K.T."/>
            <person name="Eloe-Fadrosh E.A."/>
            <person name="Kyrpides N.C."/>
            <person name="Woyke T."/>
        </authorList>
    </citation>
    <scope>NUCLEOTIDE SEQUENCE</scope>
    <source>
        <strain evidence="3">GVMAG-M-3300020185-18</strain>
    </source>
</reference>